<dbReference type="AlphaFoldDB" id="C0QHC8"/>
<dbReference type="Proteomes" id="UP000000442">
    <property type="component" value="Chromosome"/>
</dbReference>
<dbReference type="GO" id="GO:0004853">
    <property type="term" value="F:uroporphyrinogen decarboxylase activity"/>
    <property type="evidence" value="ECO:0007669"/>
    <property type="project" value="UniProtKB-EC"/>
</dbReference>
<dbReference type="InterPro" id="IPR000257">
    <property type="entry name" value="Uroporphyrinogen_deCOase"/>
</dbReference>
<name>C0QHC8_DESAH</name>
<dbReference type="STRING" id="177437.HRM2_47380"/>
<feature type="domain" description="Uroporphyrinogen decarboxylase (URO-D)" evidence="1">
    <location>
        <begin position="6"/>
        <end position="335"/>
    </location>
</feature>
<evidence type="ECO:0000313" key="2">
    <source>
        <dbReference type="EMBL" id="ACN17787.1"/>
    </source>
</evidence>
<dbReference type="InterPro" id="IPR052024">
    <property type="entry name" value="Methanogen_methyltrans"/>
</dbReference>
<dbReference type="Gene3D" id="3.20.20.210">
    <property type="match status" value="1"/>
</dbReference>
<keyword evidence="3" id="KW-1185">Reference proteome</keyword>
<dbReference type="PANTHER" id="PTHR47099:SF1">
    <property type="entry name" value="METHYLCOBAMIDE:COM METHYLTRANSFERASE MTBA"/>
    <property type="match status" value="1"/>
</dbReference>
<organism evidence="2 3">
    <name type="scientific">Desulforapulum autotrophicum (strain ATCC 43914 / DSM 3382 / VKM B-1955 / HRM2)</name>
    <name type="common">Desulfobacterium autotrophicum</name>
    <dbReference type="NCBI Taxonomy" id="177437"/>
    <lineage>
        <taxon>Bacteria</taxon>
        <taxon>Pseudomonadati</taxon>
        <taxon>Thermodesulfobacteriota</taxon>
        <taxon>Desulfobacteria</taxon>
        <taxon>Desulfobacterales</taxon>
        <taxon>Desulfobacteraceae</taxon>
        <taxon>Desulforapulum</taxon>
    </lineage>
</organism>
<dbReference type="KEGG" id="dat:HRM2_47380"/>
<dbReference type="EC" id="4.1.1.37" evidence="2"/>
<proteinExistence type="predicted"/>
<dbReference type="InterPro" id="IPR038071">
    <property type="entry name" value="UROD/MetE-like_sf"/>
</dbReference>
<sequence>MQKMTGRERIMTVLNRKKADSLPWVPFAGVHSGFLTGYDADEVYQDSDKCFESLKKVNQLYKPDGQPIIFDLQLEAEILGCELLWAKDSPPTVITHPLADTKEIPTKIPSPAEGRLPMELDVMRRMKAEFGETTALYGLITGPFTLALHLRGTNIFMDMMTDAGYMHRLLNYCAEVAVTIAGYTLDTGMDVVALVDPMISQISPAHFEEYMALPFKRVFDYIRERGAKSSFFVCGNATQKLDAMCRTGCDSISVDENVDLAKAKRICDIHDVVLGGNIPLTTAMLFGTQQDNMKAVVDLIDSVETKHNLIIAPGCDMPYATPIENVLAAEQAVHNTASVREMVKNYEVTEAEFTGELPDYDNLDKPLVEVFTLDSVACAACTYMLAVGMDAQAEFGEEIDVVEHKYTLPENIARCRIMGVKQLPSIYINGELKHSSIIPSQQELFTEIREVL</sequence>
<dbReference type="CDD" id="cd03465">
    <property type="entry name" value="URO-D_like"/>
    <property type="match status" value="1"/>
</dbReference>
<dbReference type="eggNOG" id="COG0407">
    <property type="taxonomic scope" value="Bacteria"/>
</dbReference>
<keyword evidence="2" id="KW-0456">Lyase</keyword>
<reference evidence="2 3" key="1">
    <citation type="journal article" date="2009" name="Environ. Microbiol.">
        <title>Genome sequence of Desulfobacterium autotrophicum HRM2, a marine sulfate reducer oxidizing organic carbon completely to carbon dioxide.</title>
        <authorList>
            <person name="Strittmatter A.W."/>
            <person name="Liesegang H."/>
            <person name="Rabus R."/>
            <person name="Decker I."/>
            <person name="Amann J."/>
            <person name="Andres S."/>
            <person name="Henne A."/>
            <person name="Fricke W.F."/>
            <person name="Martinez-Arias R."/>
            <person name="Bartels D."/>
            <person name="Goesmann A."/>
            <person name="Krause L."/>
            <person name="Puehler A."/>
            <person name="Klenk H.P."/>
            <person name="Richter M."/>
            <person name="Schuler M."/>
            <person name="Gloeckner F.O."/>
            <person name="Meyerdierks A."/>
            <person name="Gottschalk G."/>
            <person name="Amann R."/>
        </authorList>
    </citation>
    <scope>NUCLEOTIDE SEQUENCE [LARGE SCALE GENOMIC DNA]</scope>
    <source>
        <strain evidence="3">ATCC 43914 / DSM 3382 / HRM2</strain>
    </source>
</reference>
<dbReference type="HOGENOM" id="CLU_040933_2_2_7"/>
<accession>C0QHC8</accession>
<dbReference type="GO" id="GO:0006779">
    <property type="term" value="P:porphyrin-containing compound biosynthetic process"/>
    <property type="evidence" value="ECO:0007669"/>
    <property type="project" value="InterPro"/>
</dbReference>
<dbReference type="PANTHER" id="PTHR47099">
    <property type="entry name" value="METHYLCOBAMIDE:COM METHYLTRANSFERASE MTBA"/>
    <property type="match status" value="1"/>
</dbReference>
<dbReference type="EMBL" id="CP001087">
    <property type="protein sequence ID" value="ACN17787.1"/>
    <property type="molecule type" value="Genomic_DNA"/>
</dbReference>
<gene>
    <name evidence="2" type="primary">uroD</name>
    <name evidence="2" type="ordered locus">HRM2_47380</name>
</gene>
<evidence type="ECO:0000259" key="1">
    <source>
        <dbReference type="Pfam" id="PF01208"/>
    </source>
</evidence>
<dbReference type="Pfam" id="PF01208">
    <property type="entry name" value="URO-D"/>
    <property type="match status" value="1"/>
</dbReference>
<dbReference type="SUPFAM" id="SSF51726">
    <property type="entry name" value="UROD/MetE-like"/>
    <property type="match status" value="1"/>
</dbReference>
<protein>
    <submittedName>
        <fullName evidence="2">UroD</fullName>
        <ecNumber evidence="2">4.1.1.37</ecNumber>
    </submittedName>
</protein>
<evidence type="ECO:0000313" key="3">
    <source>
        <dbReference type="Proteomes" id="UP000000442"/>
    </source>
</evidence>
<dbReference type="RefSeq" id="WP_015906497.1">
    <property type="nucleotide sequence ID" value="NC_012108.1"/>
</dbReference>